<dbReference type="PROSITE" id="PS00211">
    <property type="entry name" value="ABC_TRANSPORTER_1"/>
    <property type="match status" value="1"/>
</dbReference>
<accession>A0ABU3PR28</accession>
<dbReference type="InterPro" id="IPR050107">
    <property type="entry name" value="ABC_carbohydrate_import_ATPase"/>
</dbReference>
<dbReference type="Proteomes" id="UP001268542">
    <property type="component" value="Unassembled WGS sequence"/>
</dbReference>
<dbReference type="GO" id="GO:0005524">
    <property type="term" value="F:ATP binding"/>
    <property type="evidence" value="ECO:0007669"/>
    <property type="project" value="UniProtKB-KW"/>
</dbReference>
<feature type="domain" description="ABC transporter" evidence="5">
    <location>
        <begin position="262"/>
        <end position="507"/>
    </location>
</feature>
<evidence type="ECO:0000313" key="6">
    <source>
        <dbReference type="EMBL" id="MDT9591667.1"/>
    </source>
</evidence>
<evidence type="ECO:0000256" key="4">
    <source>
        <dbReference type="ARBA" id="ARBA00022840"/>
    </source>
</evidence>
<dbReference type="PROSITE" id="PS50893">
    <property type="entry name" value="ABC_TRANSPORTER_2"/>
    <property type="match status" value="2"/>
</dbReference>
<dbReference type="CDD" id="cd03216">
    <property type="entry name" value="ABC_Carb_Monos_I"/>
    <property type="match status" value="1"/>
</dbReference>
<evidence type="ECO:0000313" key="7">
    <source>
        <dbReference type="Proteomes" id="UP001268542"/>
    </source>
</evidence>
<dbReference type="InterPro" id="IPR003439">
    <property type="entry name" value="ABC_transporter-like_ATP-bd"/>
</dbReference>
<keyword evidence="2" id="KW-0677">Repeat</keyword>
<organism evidence="6 7">
    <name type="scientific">Nocardioides imazamoxiresistens</name>
    <dbReference type="NCBI Taxonomy" id="3231893"/>
    <lineage>
        <taxon>Bacteria</taxon>
        <taxon>Bacillati</taxon>
        <taxon>Actinomycetota</taxon>
        <taxon>Actinomycetes</taxon>
        <taxon>Propionibacteriales</taxon>
        <taxon>Nocardioidaceae</taxon>
        <taxon>Nocardioides</taxon>
    </lineage>
</organism>
<evidence type="ECO:0000256" key="3">
    <source>
        <dbReference type="ARBA" id="ARBA00022741"/>
    </source>
</evidence>
<proteinExistence type="predicted"/>
<name>A0ABU3PR28_9ACTN</name>
<dbReference type="SMART" id="SM00382">
    <property type="entry name" value="AAA"/>
    <property type="match status" value="2"/>
</dbReference>
<protein>
    <submittedName>
        <fullName evidence="6">Sugar ABC transporter ATP-binding protein</fullName>
    </submittedName>
</protein>
<keyword evidence="1" id="KW-0813">Transport</keyword>
<dbReference type="Gene3D" id="3.40.50.300">
    <property type="entry name" value="P-loop containing nucleotide triphosphate hydrolases"/>
    <property type="match status" value="2"/>
</dbReference>
<dbReference type="InterPro" id="IPR003593">
    <property type="entry name" value="AAA+_ATPase"/>
</dbReference>
<dbReference type="PANTHER" id="PTHR43790">
    <property type="entry name" value="CARBOHYDRATE TRANSPORT ATP-BINDING PROTEIN MG119-RELATED"/>
    <property type="match status" value="1"/>
</dbReference>
<keyword evidence="3" id="KW-0547">Nucleotide-binding</keyword>
<keyword evidence="7" id="KW-1185">Reference proteome</keyword>
<reference evidence="6 7" key="1">
    <citation type="submission" date="2023-08" db="EMBL/GenBank/DDBJ databases">
        <title>Nocardioides seae sp. nov., a bacterium isolated from a soil.</title>
        <authorList>
            <person name="Wang X."/>
        </authorList>
    </citation>
    <scope>NUCLEOTIDE SEQUENCE [LARGE SCALE GENOMIC DNA]</scope>
    <source>
        <strain evidence="6 7">YZH12</strain>
    </source>
</reference>
<dbReference type="RefSeq" id="WP_315730635.1">
    <property type="nucleotide sequence ID" value="NZ_JAVYII010000001.1"/>
</dbReference>
<dbReference type="SUPFAM" id="SSF52540">
    <property type="entry name" value="P-loop containing nucleoside triphosphate hydrolases"/>
    <property type="match status" value="2"/>
</dbReference>
<evidence type="ECO:0000259" key="5">
    <source>
        <dbReference type="PROSITE" id="PS50893"/>
    </source>
</evidence>
<dbReference type="CDD" id="cd03215">
    <property type="entry name" value="ABC_Carb_Monos_II"/>
    <property type="match status" value="1"/>
</dbReference>
<dbReference type="Pfam" id="PF00005">
    <property type="entry name" value="ABC_tran"/>
    <property type="match status" value="2"/>
</dbReference>
<dbReference type="PANTHER" id="PTHR43790:SF9">
    <property type="entry name" value="GALACTOFURANOSE TRANSPORTER ATP-BINDING PROTEIN YTFR"/>
    <property type="match status" value="1"/>
</dbReference>
<evidence type="ECO:0000256" key="1">
    <source>
        <dbReference type="ARBA" id="ARBA00022448"/>
    </source>
</evidence>
<dbReference type="InterPro" id="IPR017871">
    <property type="entry name" value="ABC_transporter-like_CS"/>
</dbReference>
<dbReference type="EMBL" id="JAVYII010000001">
    <property type="protein sequence ID" value="MDT9591667.1"/>
    <property type="molecule type" value="Genomic_DNA"/>
</dbReference>
<evidence type="ECO:0000256" key="2">
    <source>
        <dbReference type="ARBA" id="ARBA00022737"/>
    </source>
</evidence>
<gene>
    <name evidence="6" type="ORF">RDV89_01215</name>
</gene>
<feature type="domain" description="ABC transporter" evidence="5">
    <location>
        <begin position="20"/>
        <end position="260"/>
    </location>
</feature>
<dbReference type="InterPro" id="IPR027417">
    <property type="entry name" value="P-loop_NTPase"/>
</dbReference>
<comment type="caution">
    <text evidence="6">The sequence shown here is derived from an EMBL/GenBank/DDBJ whole genome shotgun (WGS) entry which is preliminary data.</text>
</comment>
<sequence>MTPTTPPARGADPADAPVALRLRGLTKTFGAARVLRGVDLDVRAGEVHAFIGANGSGKSTTIKVLAGYHDADEARCEVAGEEVPLTSRAAKRHDGLRFVHQDLGQVPELSAVDNIALAHGYRRNRLGGIDWRAQRELTRRALERFGTRVDIDLPLATHSAVVRTELAISAAMHGWEPGSGVLVLDEPTAMLPPAQVERLFDVVRSVRDSGAAVLYVSHRLDEIFALADRVSVIRAGAVVATYDVADVTADELADVMVGEQGAAVRDVQKAATASEEVVLRATGLTGRTMRGIDLELRRGEVLGVAGLVGSGSEEVPYAVAGRLTGPHGGTVVLTDGGRAADIPLVPGNRIAEGVFLEASVAENLTVSSLSTVRRGPRLSARRERSVVRDWIQRLGISAPGADAPISTLSGGNQQKVVLARCLNRSPRILAMSEPTAGVDIATRARIYDLVAREAAAGLSVVVTSSDPQDLVALCSRVLVVRDGRVVAELVGDEVTETVIVRAIEGIRAA</sequence>
<keyword evidence="4 6" id="KW-0067">ATP-binding</keyword>